<proteinExistence type="predicted"/>
<gene>
    <name evidence="1" type="ORF">SDC9_164772</name>
</gene>
<dbReference type="AlphaFoldDB" id="A0A645FV61"/>
<accession>A0A645FV61</accession>
<protein>
    <submittedName>
        <fullName evidence="1">Uncharacterized protein</fullName>
    </submittedName>
</protein>
<sequence length="233" mass="26223">MEVEEAAAEPFGHRLSRLCRRGKDDGALIAVGPRRLYKGYRRLYLADGNGVRPEGTRAAEPDEFLRGYLSLAFVVALGVLRLQPVLRQGEKGVYRELVETAQQRQLGHPRLEYLVYVDHADRFSVLYHDEGGYLPLFDNADRLDGEPFRSDDARVLRHRAGDGEFEPLKSLFFDEAAQIAVGEYADELSIAVDDRRRAVALAGDVEERVAHARVFIRDRHLVAAAHKVADAEQ</sequence>
<evidence type="ECO:0000313" key="1">
    <source>
        <dbReference type="EMBL" id="MPN17419.1"/>
    </source>
</evidence>
<reference evidence="1" key="1">
    <citation type="submission" date="2019-08" db="EMBL/GenBank/DDBJ databases">
        <authorList>
            <person name="Kucharzyk K."/>
            <person name="Murdoch R.W."/>
            <person name="Higgins S."/>
            <person name="Loffler F."/>
        </authorList>
    </citation>
    <scope>NUCLEOTIDE SEQUENCE</scope>
</reference>
<dbReference type="EMBL" id="VSSQ01064544">
    <property type="protein sequence ID" value="MPN17419.1"/>
    <property type="molecule type" value="Genomic_DNA"/>
</dbReference>
<comment type="caution">
    <text evidence="1">The sequence shown here is derived from an EMBL/GenBank/DDBJ whole genome shotgun (WGS) entry which is preliminary data.</text>
</comment>
<organism evidence="1">
    <name type="scientific">bioreactor metagenome</name>
    <dbReference type="NCBI Taxonomy" id="1076179"/>
    <lineage>
        <taxon>unclassified sequences</taxon>
        <taxon>metagenomes</taxon>
        <taxon>ecological metagenomes</taxon>
    </lineage>
</organism>
<name>A0A645FV61_9ZZZZ</name>